<dbReference type="AlphaFoldDB" id="A0A6C0M1N3"/>
<sequence length="209" mass="24435">MHLNYMQPAFMDRNKDKDKDKVNTWVKRKKVTAFTVCITRYNSQTWAERSAWLAANPDYACIYKSPVAIKPNIPYEAPLFVLEMNNDTNRIMGIGRIVNEIRADRSYRVYGDQNYNRYTYLGRQRLDRAGIMRSKASAAVIETLERLLFYGARHAKRGQGIHELPAHIRNYPDALATMLGYISRQFLPQFNLSRHCTETQRKKHTLLQT</sequence>
<name>A0A6C0M1N3_9ZZZZ</name>
<organism evidence="1">
    <name type="scientific">viral metagenome</name>
    <dbReference type="NCBI Taxonomy" id="1070528"/>
    <lineage>
        <taxon>unclassified sequences</taxon>
        <taxon>metagenomes</taxon>
        <taxon>organismal metagenomes</taxon>
    </lineage>
</organism>
<proteinExistence type="predicted"/>
<dbReference type="EMBL" id="MN740633">
    <property type="protein sequence ID" value="QHU36195.1"/>
    <property type="molecule type" value="Genomic_DNA"/>
</dbReference>
<protein>
    <submittedName>
        <fullName evidence="1">Uncharacterized protein</fullName>
    </submittedName>
</protein>
<evidence type="ECO:0000313" key="1">
    <source>
        <dbReference type="EMBL" id="QHU36195.1"/>
    </source>
</evidence>
<accession>A0A6C0M1N3</accession>
<reference evidence="1" key="1">
    <citation type="journal article" date="2020" name="Nature">
        <title>Giant virus diversity and host interactions through global metagenomics.</title>
        <authorList>
            <person name="Schulz F."/>
            <person name="Roux S."/>
            <person name="Paez-Espino D."/>
            <person name="Jungbluth S."/>
            <person name="Walsh D.A."/>
            <person name="Denef V.J."/>
            <person name="McMahon K.D."/>
            <person name="Konstantinidis K.T."/>
            <person name="Eloe-Fadrosh E.A."/>
            <person name="Kyrpides N.C."/>
            <person name="Woyke T."/>
        </authorList>
    </citation>
    <scope>NUCLEOTIDE SEQUENCE</scope>
    <source>
        <strain evidence="1">GVMAG-S-1035124-57</strain>
    </source>
</reference>